<dbReference type="InterPro" id="IPR020846">
    <property type="entry name" value="MFS_dom"/>
</dbReference>
<feature type="transmembrane region" description="Helical" evidence="9">
    <location>
        <begin position="54"/>
        <end position="74"/>
    </location>
</feature>
<dbReference type="EMBL" id="ML996582">
    <property type="protein sequence ID" value="KAF2753871.1"/>
    <property type="molecule type" value="Genomic_DNA"/>
</dbReference>
<dbReference type="GO" id="GO:0016020">
    <property type="term" value="C:membrane"/>
    <property type="evidence" value="ECO:0007669"/>
    <property type="project" value="UniProtKB-SubCell"/>
</dbReference>
<keyword evidence="12" id="KW-1185">Reference proteome</keyword>
<dbReference type="FunFam" id="1.20.1250.20:FF:000044">
    <property type="entry name" value="Hexose transporter Hxt3p"/>
    <property type="match status" value="1"/>
</dbReference>
<feature type="compositionally biased region" description="Polar residues" evidence="8">
    <location>
        <begin position="10"/>
        <end position="31"/>
    </location>
</feature>
<evidence type="ECO:0000256" key="6">
    <source>
        <dbReference type="ARBA" id="ARBA00023136"/>
    </source>
</evidence>
<feature type="transmembrane region" description="Helical" evidence="9">
    <location>
        <begin position="349"/>
        <end position="370"/>
    </location>
</feature>
<dbReference type="PANTHER" id="PTHR48022">
    <property type="entry name" value="PLASTIDIC GLUCOSE TRANSPORTER 4"/>
    <property type="match status" value="1"/>
</dbReference>
<organism evidence="11 12">
    <name type="scientific">Pseudovirgaria hyperparasitica</name>
    <dbReference type="NCBI Taxonomy" id="470096"/>
    <lineage>
        <taxon>Eukaryota</taxon>
        <taxon>Fungi</taxon>
        <taxon>Dikarya</taxon>
        <taxon>Ascomycota</taxon>
        <taxon>Pezizomycotina</taxon>
        <taxon>Dothideomycetes</taxon>
        <taxon>Dothideomycetes incertae sedis</taxon>
        <taxon>Acrospermales</taxon>
        <taxon>Acrospermaceae</taxon>
        <taxon>Pseudovirgaria</taxon>
    </lineage>
</organism>
<dbReference type="PANTHER" id="PTHR48022:SF92">
    <property type="entry name" value="LOW AFFINITY GLUCOSE TRANSPORTER MSTE"/>
    <property type="match status" value="1"/>
</dbReference>
<evidence type="ECO:0000256" key="3">
    <source>
        <dbReference type="ARBA" id="ARBA00022448"/>
    </source>
</evidence>
<evidence type="ECO:0000259" key="10">
    <source>
        <dbReference type="PROSITE" id="PS50850"/>
    </source>
</evidence>
<comment type="subcellular location">
    <subcellularLocation>
        <location evidence="1">Membrane</location>
        <topology evidence="1">Multi-pass membrane protein</topology>
    </subcellularLocation>
</comment>
<protein>
    <submittedName>
        <fullName evidence="11">MFS monosaccharide transporter-like protein</fullName>
    </submittedName>
</protein>
<feature type="transmembrane region" description="Helical" evidence="9">
    <location>
        <begin position="382"/>
        <end position="401"/>
    </location>
</feature>
<evidence type="ECO:0000256" key="7">
    <source>
        <dbReference type="RuleBase" id="RU003346"/>
    </source>
</evidence>
<evidence type="ECO:0000256" key="4">
    <source>
        <dbReference type="ARBA" id="ARBA00022692"/>
    </source>
</evidence>
<dbReference type="PROSITE" id="PS50850">
    <property type="entry name" value="MFS"/>
    <property type="match status" value="1"/>
</dbReference>
<dbReference type="RefSeq" id="XP_033596322.1">
    <property type="nucleotide sequence ID" value="XM_033739386.1"/>
</dbReference>
<dbReference type="PROSITE" id="PS00216">
    <property type="entry name" value="SUGAR_TRANSPORT_1"/>
    <property type="match status" value="1"/>
</dbReference>
<dbReference type="InterPro" id="IPR005829">
    <property type="entry name" value="Sugar_transporter_CS"/>
</dbReference>
<dbReference type="GeneID" id="54480440"/>
<evidence type="ECO:0000256" key="8">
    <source>
        <dbReference type="SAM" id="MobiDB-lite"/>
    </source>
</evidence>
<dbReference type="Pfam" id="PF00083">
    <property type="entry name" value="Sugar_tr"/>
    <property type="match status" value="1"/>
</dbReference>
<feature type="transmembrane region" description="Helical" evidence="9">
    <location>
        <begin position="133"/>
        <end position="150"/>
    </location>
</feature>
<feature type="transmembrane region" description="Helical" evidence="9">
    <location>
        <begin position="413"/>
        <end position="438"/>
    </location>
</feature>
<reference evidence="11" key="1">
    <citation type="journal article" date="2020" name="Stud. Mycol.">
        <title>101 Dothideomycetes genomes: a test case for predicting lifestyles and emergence of pathogens.</title>
        <authorList>
            <person name="Haridas S."/>
            <person name="Albert R."/>
            <person name="Binder M."/>
            <person name="Bloem J."/>
            <person name="Labutti K."/>
            <person name="Salamov A."/>
            <person name="Andreopoulos B."/>
            <person name="Baker S."/>
            <person name="Barry K."/>
            <person name="Bills G."/>
            <person name="Bluhm B."/>
            <person name="Cannon C."/>
            <person name="Castanera R."/>
            <person name="Culley D."/>
            <person name="Daum C."/>
            <person name="Ezra D."/>
            <person name="Gonzalez J."/>
            <person name="Henrissat B."/>
            <person name="Kuo A."/>
            <person name="Liang C."/>
            <person name="Lipzen A."/>
            <person name="Lutzoni F."/>
            <person name="Magnuson J."/>
            <person name="Mondo S."/>
            <person name="Nolan M."/>
            <person name="Ohm R."/>
            <person name="Pangilinan J."/>
            <person name="Park H.-J."/>
            <person name="Ramirez L."/>
            <person name="Alfaro M."/>
            <person name="Sun H."/>
            <person name="Tritt A."/>
            <person name="Yoshinaga Y."/>
            <person name="Zwiers L.-H."/>
            <person name="Turgeon B."/>
            <person name="Goodwin S."/>
            <person name="Spatafora J."/>
            <person name="Crous P."/>
            <person name="Grigoriev I."/>
        </authorList>
    </citation>
    <scope>NUCLEOTIDE SEQUENCE</scope>
    <source>
        <strain evidence="11">CBS 121739</strain>
    </source>
</reference>
<feature type="transmembrane region" description="Helical" evidence="9">
    <location>
        <begin position="450"/>
        <end position="472"/>
    </location>
</feature>
<keyword evidence="3 7" id="KW-0813">Transport</keyword>
<dbReference type="OrthoDB" id="5141738at2759"/>
<dbReference type="Gene3D" id="1.20.1250.20">
    <property type="entry name" value="MFS general substrate transporter like domains"/>
    <property type="match status" value="1"/>
</dbReference>
<feature type="transmembrane region" description="Helical" evidence="9">
    <location>
        <begin position="478"/>
        <end position="499"/>
    </location>
</feature>
<accession>A0A6A6VX97</accession>
<name>A0A6A6VX97_9PEZI</name>
<evidence type="ECO:0000256" key="2">
    <source>
        <dbReference type="ARBA" id="ARBA00010992"/>
    </source>
</evidence>
<dbReference type="NCBIfam" id="TIGR00879">
    <property type="entry name" value="SP"/>
    <property type="match status" value="1"/>
</dbReference>
<dbReference type="InterPro" id="IPR050360">
    <property type="entry name" value="MFS_Sugar_Transporters"/>
</dbReference>
<keyword evidence="4 9" id="KW-0812">Transmembrane</keyword>
<feature type="transmembrane region" description="Helical" evidence="9">
    <location>
        <begin position="189"/>
        <end position="209"/>
    </location>
</feature>
<dbReference type="GO" id="GO:0005351">
    <property type="term" value="F:carbohydrate:proton symporter activity"/>
    <property type="evidence" value="ECO:0007669"/>
    <property type="project" value="TreeGrafter"/>
</dbReference>
<dbReference type="InterPro" id="IPR036259">
    <property type="entry name" value="MFS_trans_sf"/>
</dbReference>
<evidence type="ECO:0000313" key="11">
    <source>
        <dbReference type="EMBL" id="KAF2753871.1"/>
    </source>
</evidence>
<feature type="region of interest" description="Disordered" evidence="8">
    <location>
        <begin position="1"/>
        <end position="46"/>
    </location>
</feature>
<sequence>MRFLHRRPSSVPTSGKSTPKTTNATNTPYNRSTEELPATDSSTSEKQSIDEGSVSWFAVFMGLVASLGGFMFGYESGQISGFLQESDFRQRFAEHGRDFSNARSGTIVALLCIGTLLGCLISAPLADRIGRRYTISSAALFYIIGVIIEITSSTKWYQFAIGRLVAGLGIGALSVTVPMYQSESVPKKIRGTIVTSYQLLITIGIWTAYMVNYGTSKDYVNSAQWRIPNGLSALWALILGGLILLFPESPRYAYRMGHEEQARKTMGRLANVDPHGPHINREIAEIEEKLAAERAGGDHGMMEVFTGPRMMYRTLLGMILQAGQQLTGGNYFFYYVITIFTATGLSNPYVTSIIIGSVNVGATILAIIFGDRIGRRKALMGGAAWMFVCFVIYAFVGHFMLKEGHGNTSTAGSLLIVFTCLFIAAFATTWGPLVWSVVGELYPARYRAWGIALATSANWGMNFLISFFSPFITGKIDYYYGLVFGVCCLALFFIVYFFMIESLGRSLEEIDTMYVLHVDPRKSASWTGDDLGRDGPIAGTDQMFLTSGGRNIKKVTEGGDAVRAQSVHLEGSSST</sequence>
<dbReference type="InterPro" id="IPR003663">
    <property type="entry name" value="Sugar/inositol_transpt"/>
</dbReference>
<dbReference type="InterPro" id="IPR005828">
    <property type="entry name" value="MFS_sugar_transport-like"/>
</dbReference>
<dbReference type="SUPFAM" id="SSF103473">
    <property type="entry name" value="MFS general substrate transporter"/>
    <property type="match status" value="1"/>
</dbReference>
<feature type="transmembrane region" description="Helical" evidence="9">
    <location>
        <begin position="107"/>
        <end position="126"/>
    </location>
</feature>
<dbReference type="PRINTS" id="PR00171">
    <property type="entry name" value="SUGRTRNSPORT"/>
</dbReference>
<dbReference type="PROSITE" id="PS00217">
    <property type="entry name" value="SUGAR_TRANSPORT_2"/>
    <property type="match status" value="1"/>
</dbReference>
<dbReference type="AlphaFoldDB" id="A0A6A6VX97"/>
<evidence type="ECO:0000256" key="9">
    <source>
        <dbReference type="SAM" id="Phobius"/>
    </source>
</evidence>
<feature type="domain" description="Major facilitator superfamily (MFS) profile" evidence="10">
    <location>
        <begin position="61"/>
        <end position="503"/>
    </location>
</feature>
<feature type="transmembrane region" description="Helical" evidence="9">
    <location>
        <begin position="156"/>
        <end position="177"/>
    </location>
</feature>
<evidence type="ECO:0000256" key="5">
    <source>
        <dbReference type="ARBA" id="ARBA00022989"/>
    </source>
</evidence>
<evidence type="ECO:0000256" key="1">
    <source>
        <dbReference type="ARBA" id="ARBA00004141"/>
    </source>
</evidence>
<feature type="transmembrane region" description="Helical" evidence="9">
    <location>
        <begin position="229"/>
        <end position="246"/>
    </location>
</feature>
<keyword evidence="6 9" id="KW-0472">Membrane</keyword>
<proteinExistence type="inferred from homology"/>
<evidence type="ECO:0000313" key="12">
    <source>
        <dbReference type="Proteomes" id="UP000799437"/>
    </source>
</evidence>
<keyword evidence="5 9" id="KW-1133">Transmembrane helix</keyword>
<comment type="similarity">
    <text evidence="2 7">Belongs to the major facilitator superfamily. Sugar transporter (TC 2.A.1.1) family.</text>
</comment>
<feature type="transmembrane region" description="Helical" evidence="9">
    <location>
        <begin position="315"/>
        <end position="337"/>
    </location>
</feature>
<gene>
    <name evidence="11" type="ORF">EJ05DRAFT_157537</name>
</gene>
<dbReference type="Proteomes" id="UP000799437">
    <property type="component" value="Unassembled WGS sequence"/>
</dbReference>
<dbReference type="CDD" id="cd17356">
    <property type="entry name" value="MFS_HXT"/>
    <property type="match status" value="1"/>
</dbReference>